<evidence type="ECO:0000259" key="1">
    <source>
        <dbReference type="SMART" id="SM00587"/>
    </source>
</evidence>
<keyword evidence="3" id="KW-1185">Reference proteome</keyword>
<proteinExistence type="predicted"/>
<dbReference type="AlphaFoldDB" id="A0A328TW51"/>
<dbReference type="InterPro" id="IPR015897">
    <property type="entry name" value="CHK_kinase-like"/>
</dbReference>
<dbReference type="PANTHER" id="PTHR23020:SF41">
    <property type="entry name" value="AMINOGLYCOSIDE PHOSPHOTRANSFERASE DOMAIN-CONTAINING PROTEIN"/>
    <property type="match status" value="1"/>
</dbReference>
<dbReference type="OrthoDB" id="141068at2"/>
<dbReference type="RefSeq" id="WP_112885347.1">
    <property type="nucleotide sequence ID" value="NZ_QLUW01000006.1"/>
</dbReference>
<dbReference type="InterPro" id="IPR052961">
    <property type="entry name" value="Oxido-Kinase-like_Enzymes"/>
</dbReference>
<protein>
    <recommendedName>
        <fullName evidence="1">CHK kinase-like domain-containing protein</fullName>
    </recommendedName>
</protein>
<evidence type="ECO:0000313" key="3">
    <source>
        <dbReference type="Proteomes" id="UP000249260"/>
    </source>
</evidence>
<dbReference type="InterPro" id="IPR002575">
    <property type="entry name" value="Aminoglycoside_PTrfase"/>
</dbReference>
<dbReference type="Proteomes" id="UP000249260">
    <property type="component" value="Unassembled WGS sequence"/>
</dbReference>
<dbReference type="InterPro" id="IPR011009">
    <property type="entry name" value="Kinase-like_dom_sf"/>
</dbReference>
<dbReference type="PANTHER" id="PTHR23020">
    <property type="entry name" value="UNCHARACTERIZED NUCLEAR HORMONE RECEPTOR-RELATED"/>
    <property type="match status" value="1"/>
</dbReference>
<dbReference type="Gene3D" id="3.90.1200.10">
    <property type="match status" value="1"/>
</dbReference>
<evidence type="ECO:0000313" key="2">
    <source>
        <dbReference type="EMBL" id="RAP73763.1"/>
    </source>
</evidence>
<reference evidence="2 3" key="1">
    <citation type="submission" date="2018-06" db="EMBL/GenBank/DDBJ databases">
        <title>Paenibacillus montanisoli sp. nov., isolated from mountain area soil.</title>
        <authorList>
            <person name="Wu M."/>
        </authorList>
    </citation>
    <scope>NUCLEOTIDE SEQUENCE [LARGE SCALE GENOMIC DNA]</scope>
    <source>
        <strain evidence="2 3">RA17</strain>
    </source>
</reference>
<sequence length="356" mass="40531">MSIPKNESELTVQWLQGIFHDYGSIADFAVERVSGHTGMTASLVRLRLKFDSNAESGAPKSVIVKFASQVMPDFIYQYFYPSEHGFYQSHLADPNLIPLAKCYYSSCNPQEKSFILVLEDLNGYHSGSLNHGFTEKRLMNTVTFLARLHSEWWEKPIADAHWLKGHMIQLMIANGDYPKLALLQLSRTVQNDFLDYISVNIDKIIETAKRLQRTATEPPVTFIHGDSQFGNLFFDDNDALAAVIDWQLPARIKGVYDLSSLIGLSIPSMVRRKYEHNLLDQYLNQLTDSGVSGYGADQLRLDYSIALFYCGFRLLGACAATFNGSEEHLIWAKECLDRVQSFFEDWKIWRTVGIDQ</sequence>
<dbReference type="Pfam" id="PF01636">
    <property type="entry name" value="APH"/>
    <property type="match status" value="1"/>
</dbReference>
<name>A0A328TW51_9BACL</name>
<dbReference type="SMART" id="SM00587">
    <property type="entry name" value="CHK"/>
    <property type="match status" value="1"/>
</dbReference>
<comment type="caution">
    <text evidence="2">The sequence shown here is derived from an EMBL/GenBank/DDBJ whole genome shotgun (WGS) entry which is preliminary data.</text>
</comment>
<accession>A0A328TW51</accession>
<dbReference type="SUPFAM" id="SSF56112">
    <property type="entry name" value="Protein kinase-like (PK-like)"/>
    <property type="match status" value="1"/>
</dbReference>
<organism evidence="2 3">
    <name type="scientific">Paenibacillus montanisoli</name>
    <dbReference type="NCBI Taxonomy" id="2081970"/>
    <lineage>
        <taxon>Bacteria</taxon>
        <taxon>Bacillati</taxon>
        <taxon>Bacillota</taxon>
        <taxon>Bacilli</taxon>
        <taxon>Bacillales</taxon>
        <taxon>Paenibacillaceae</taxon>
        <taxon>Paenibacillus</taxon>
    </lineage>
</organism>
<feature type="domain" description="CHK kinase-like" evidence="1">
    <location>
        <begin position="116"/>
        <end position="292"/>
    </location>
</feature>
<dbReference type="EMBL" id="QLUW01000006">
    <property type="protein sequence ID" value="RAP73763.1"/>
    <property type="molecule type" value="Genomic_DNA"/>
</dbReference>
<gene>
    <name evidence="2" type="ORF">DL346_26270</name>
</gene>